<dbReference type="KEGG" id="cga:Celgi_0123"/>
<dbReference type="EMBL" id="CP002665">
    <property type="protein sequence ID" value="AEI10654.1"/>
    <property type="molecule type" value="Genomic_DNA"/>
</dbReference>
<keyword evidence="2" id="KW-0121">Carboxypeptidase</keyword>
<protein>
    <submittedName>
        <fullName evidence="2">Peptidase M15B and M15C DD-carboxypeptidase VanY/endolysin</fullName>
    </submittedName>
</protein>
<dbReference type="GO" id="GO:0006508">
    <property type="term" value="P:proteolysis"/>
    <property type="evidence" value="ECO:0007669"/>
    <property type="project" value="InterPro"/>
</dbReference>
<evidence type="ECO:0000313" key="2">
    <source>
        <dbReference type="EMBL" id="AEI10654.1"/>
    </source>
</evidence>
<dbReference type="InterPro" id="IPR003709">
    <property type="entry name" value="VanY-like_core_dom"/>
</dbReference>
<dbReference type="InterPro" id="IPR009045">
    <property type="entry name" value="Zn_M74/Hedgehog-like"/>
</dbReference>
<dbReference type="STRING" id="593907.Celgi_0123"/>
<reference evidence="3" key="1">
    <citation type="submission" date="2011-04" db="EMBL/GenBank/DDBJ databases">
        <title>Complete sequence of Cellvibrio gilvus ATCC 13127.</title>
        <authorList>
            <person name="Lucas S."/>
            <person name="Han J."/>
            <person name="Lapidus A."/>
            <person name="Cheng J.-F."/>
            <person name="Goodwin L."/>
            <person name="Pitluck S."/>
            <person name="Peters L."/>
            <person name="Munk A."/>
            <person name="Detter J.C."/>
            <person name="Han C."/>
            <person name="Tapia R."/>
            <person name="Land M."/>
            <person name="Hauser L."/>
            <person name="Kyrpides N."/>
            <person name="Ivanova N."/>
            <person name="Ovchinnikova G."/>
            <person name="Pagani I."/>
            <person name="Mead D."/>
            <person name="Brumm P."/>
            <person name="Woyke T."/>
        </authorList>
    </citation>
    <scope>NUCLEOTIDE SEQUENCE [LARGE SCALE GENOMIC DNA]</scope>
    <source>
        <strain evidence="3">ATCC 13127 / NRRL B-14078</strain>
    </source>
</reference>
<dbReference type="GO" id="GO:0004180">
    <property type="term" value="F:carboxypeptidase activity"/>
    <property type="evidence" value="ECO:0007669"/>
    <property type="project" value="UniProtKB-KW"/>
</dbReference>
<name>F8A2T7_CELGA</name>
<dbReference type="HOGENOM" id="CLU_1802625_0_0_11"/>
<sequence length="143" mass="16112">MRQTRTNGRVPDSELCDLWQRPYRDRADAAESLFSLNALYVARFGEPMCLSSGYRSYEEQAALRRKKGGIAAPAGLSNHGWGLAVDFCSETYAGERGDWLWANAATFGWENPEWARKGGSGYYEPWHWEYKSAVEAMKEAGTS</sequence>
<dbReference type="eggNOG" id="COG1876">
    <property type="taxonomic scope" value="Bacteria"/>
</dbReference>
<organism evidence="2 3">
    <name type="scientific">Cellulomonas gilvus (strain ATCC 13127 / NRRL B-14078)</name>
    <name type="common">Cellvibrio gilvus</name>
    <dbReference type="NCBI Taxonomy" id="593907"/>
    <lineage>
        <taxon>Bacteria</taxon>
        <taxon>Bacillati</taxon>
        <taxon>Actinomycetota</taxon>
        <taxon>Actinomycetes</taxon>
        <taxon>Micrococcales</taxon>
        <taxon>Cellulomonadaceae</taxon>
        <taxon>Cellulomonas</taxon>
    </lineage>
</organism>
<keyword evidence="3" id="KW-1185">Reference proteome</keyword>
<keyword evidence="2" id="KW-0645">Protease</keyword>
<keyword evidence="2" id="KW-0378">Hydrolase</keyword>
<accession>F8A2T7</accession>
<dbReference type="Gene3D" id="3.30.1380.10">
    <property type="match status" value="1"/>
</dbReference>
<dbReference type="PANTHER" id="PTHR34385">
    <property type="entry name" value="D-ALANYL-D-ALANINE CARBOXYPEPTIDASE"/>
    <property type="match status" value="1"/>
</dbReference>
<evidence type="ECO:0000259" key="1">
    <source>
        <dbReference type="Pfam" id="PF02557"/>
    </source>
</evidence>
<dbReference type="Pfam" id="PF02557">
    <property type="entry name" value="VanY"/>
    <property type="match status" value="1"/>
</dbReference>
<dbReference type="InterPro" id="IPR052179">
    <property type="entry name" value="DD-CPase-like"/>
</dbReference>
<dbReference type="Proteomes" id="UP000000485">
    <property type="component" value="Chromosome"/>
</dbReference>
<dbReference type="SUPFAM" id="SSF55166">
    <property type="entry name" value="Hedgehog/DD-peptidase"/>
    <property type="match status" value="1"/>
</dbReference>
<proteinExistence type="predicted"/>
<evidence type="ECO:0000313" key="3">
    <source>
        <dbReference type="Proteomes" id="UP000000485"/>
    </source>
</evidence>
<gene>
    <name evidence="2" type="ordered locus">Celgi_0123</name>
</gene>
<dbReference type="CDD" id="cd14814">
    <property type="entry name" value="Peptidase_M15"/>
    <property type="match status" value="1"/>
</dbReference>
<dbReference type="PANTHER" id="PTHR34385:SF1">
    <property type="entry name" value="PEPTIDOGLYCAN L-ALANYL-D-GLUTAMATE ENDOPEPTIDASE CWLK"/>
    <property type="match status" value="1"/>
</dbReference>
<dbReference type="AlphaFoldDB" id="F8A2T7"/>
<feature type="domain" description="D-alanyl-D-alanine carboxypeptidase-like core" evidence="1">
    <location>
        <begin position="29"/>
        <end position="131"/>
    </location>
</feature>